<feature type="transmembrane region" description="Helical" evidence="5">
    <location>
        <begin position="92"/>
        <end position="114"/>
    </location>
</feature>
<feature type="transmembrane region" description="Helical" evidence="5">
    <location>
        <begin position="217"/>
        <end position="239"/>
    </location>
</feature>
<dbReference type="InterPro" id="IPR013057">
    <property type="entry name" value="AA_transpt_TM"/>
</dbReference>
<evidence type="ECO:0000259" key="6">
    <source>
        <dbReference type="Pfam" id="PF01490"/>
    </source>
</evidence>
<keyword evidence="3 5" id="KW-1133">Transmembrane helix</keyword>
<keyword evidence="2 5" id="KW-0812">Transmembrane</keyword>
<dbReference type="GO" id="GO:0005774">
    <property type="term" value="C:vacuolar membrane"/>
    <property type="evidence" value="ECO:0007669"/>
    <property type="project" value="TreeGrafter"/>
</dbReference>
<comment type="caution">
    <text evidence="7">The sequence shown here is derived from an EMBL/GenBank/DDBJ whole genome shotgun (WGS) entry which is preliminary data.</text>
</comment>
<dbReference type="Pfam" id="PF01490">
    <property type="entry name" value="Aa_trans"/>
    <property type="match status" value="1"/>
</dbReference>
<dbReference type="OrthoDB" id="1684102at2759"/>
<evidence type="ECO:0000256" key="4">
    <source>
        <dbReference type="ARBA" id="ARBA00023136"/>
    </source>
</evidence>
<reference evidence="7 8" key="1">
    <citation type="journal article" date="2017" name="Nat. Ecol. Evol.">
        <title>Scallop genome provides insights into evolution of bilaterian karyotype and development.</title>
        <authorList>
            <person name="Wang S."/>
            <person name="Zhang J."/>
            <person name="Jiao W."/>
            <person name="Li J."/>
            <person name="Xun X."/>
            <person name="Sun Y."/>
            <person name="Guo X."/>
            <person name="Huan P."/>
            <person name="Dong B."/>
            <person name="Zhang L."/>
            <person name="Hu X."/>
            <person name="Sun X."/>
            <person name="Wang J."/>
            <person name="Zhao C."/>
            <person name="Wang Y."/>
            <person name="Wang D."/>
            <person name="Huang X."/>
            <person name="Wang R."/>
            <person name="Lv J."/>
            <person name="Li Y."/>
            <person name="Zhang Z."/>
            <person name="Liu B."/>
            <person name="Lu W."/>
            <person name="Hui Y."/>
            <person name="Liang J."/>
            <person name="Zhou Z."/>
            <person name="Hou R."/>
            <person name="Li X."/>
            <person name="Liu Y."/>
            <person name="Li H."/>
            <person name="Ning X."/>
            <person name="Lin Y."/>
            <person name="Zhao L."/>
            <person name="Xing Q."/>
            <person name="Dou J."/>
            <person name="Li Y."/>
            <person name="Mao J."/>
            <person name="Guo H."/>
            <person name="Dou H."/>
            <person name="Li T."/>
            <person name="Mu C."/>
            <person name="Jiang W."/>
            <person name="Fu Q."/>
            <person name="Fu X."/>
            <person name="Miao Y."/>
            <person name="Liu J."/>
            <person name="Yu Q."/>
            <person name="Li R."/>
            <person name="Liao H."/>
            <person name="Li X."/>
            <person name="Kong Y."/>
            <person name="Jiang Z."/>
            <person name="Chourrout D."/>
            <person name="Li R."/>
            <person name="Bao Z."/>
        </authorList>
    </citation>
    <scope>NUCLEOTIDE SEQUENCE [LARGE SCALE GENOMIC DNA]</scope>
    <source>
        <strain evidence="7 8">PY_sf001</strain>
    </source>
</reference>
<feature type="domain" description="Amino acid transporter transmembrane" evidence="6">
    <location>
        <begin position="63"/>
        <end position="467"/>
    </location>
</feature>
<feature type="transmembrane region" description="Helical" evidence="5">
    <location>
        <begin position="65"/>
        <end position="86"/>
    </location>
</feature>
<evidence type="ECO:0000256" key="1">
    <source>
        <dbReference type="ARBA" id="ARBA00004141"/>
    </source>
</evidence>
<evidence type="ECO:0000256" key="2">
    <source>
        <dbReference type="ARBA" id="ARBA00022692"/>
    </source>
</evidence>
<feature type="transmembrane region" description="Helical" evidence="5">
    <location>
        <begin position="259"/>
        <end position="282"/>
    </location>
</feature>
<dbReference type="EMBL" id="NEDP02001025">
    <property type="protein sequence ID" value="OWF54499.1"/>
    <property type="molecule type" value="Genomic_DNA"/>
</dbReference>
<organism evidence="7 8">
    <name type="scientific">Mizuhopecten yessoensis</name>
    <name type="common">Japanese scallop</name>
    <name type="synonym">Patinopecten yessoensis</name>
    <dbReference type="NCBI Taxonomy" id="6573"/>
    <lineage>
        <taxon>Eukaryota</taxon>
        <taxon>Metazoa</taxon>
        <taxon>Spiralia</taxon>
        <taxon>Lophotrochozoa</taxon>
        <taxon>Mollusca</taxon>
        <taxon>Bivalvia</taxon>
        <taxon>Autobranchia</taxon>
        <taxon>Pteriomorphia</taxon>
        <taxon>Pectinida</taxon>
        <taxon>Pectinoidea</taxon>
        <taxon>Pectinidae</taxon>
        <taxon>Mizuhopecten</taxon>
    </lineage>
</organism>
<dbReference type="PANTHER" id="PTHR22950">
    <property type="entry name" value="AMINO ACID TRANSPORTER"/>
    <property type="match status" value="1"/>
</dbReference>
<keyword evidence="4 5" id="KW-0472">Membrane</keyword>
<evidence type="ECO:0000256" key="5">
    <source>
        <dbReference type="SAM" id="Phobius"/>
    </source>
</evidence>
<feature type="transmembrane region" description="Helical" evidence="5">
    <location>
        <begin position="192"/>
        <end position="210"/>
    </location>
</feature>
<evidence type="ECO:0000256" key="3">
    <source>
        <dbReference type="ARBA" id="ARBA00022989"/>
    </source>
</evidence>
<feature type="transmembrane region" description="Helical" evidence="5">
    <location>
        <begin position="382"/>
        <end position="402"/>
    </location>
</feature>
<gene>
    <name evidence="7" type="ORF">KP79_PYT12511</name>
</gene>
<dbReference type="AlphaFoldDB" id="A0A210R0H5"/>
<proteinExistence type="predicted"/>
<dbReference type="Proteomes" id="UP000242188">
    <property type="component" value="Unassembled WGS sequence"/>
</dbReference>
<keyword evidence="8" id="KW-1185">Reference proteome</keyword>
<feature type="transmembrane region" description="Helical" evidence="5">
    <location>
        <begin position="338"/>
        <end position="361"/>
    </location>
</feature>
<dbReference type="GO" id="GO:0015179">
    <property type="term" value="F:L-amino acid transmembrane transporter activity"/>
    <property type="evidence" value="ECO:0007669"/>
    <property type="project" value="TreeGrafter"/>
</dbReference>
<evidence type="ECO:0000313" key="7">
    <source>
        <dbReference type="EMBL" id="OWF54499.1"/>
    </source>
</evidence>
<feature type="transmembrane region" description="Helical" evidence="5">
    <location>
        <begin position="294"/>
        <end position="318"/>
    </location>
</feature>
<evidence type="ECO:0000313" key="8">
    <source>
        <dbReference type="Proteomes" id="UP000242188"/>
    </source>
</evidence>
<accession>A0A210R0H5</accession>
<comment type="subcellular location">
    <subcellularLocation>
        <location evidence="1">Membrane</location>
        <topology evidence="1">Multi-pass membrane protein</topology>
    </subcellularLocation>
</comment>
<feature type="transmembrane region" description="Helical" evidence="5">
    <location>
        <begin position="156"/>
        <end position="180"/>
    </location>
</feature>
<protein>
    <submittedName>
        <fullName evidence="7">Proton-coupled amino acid transporter 4</fullName>
    </submittedName>
</protein>
<dbReference type="STRING" id="6573.A0A210R0H5"/>
<feature type="transmembrane region" description="Helical" evidence="5">
    <location>
        <begin position="454"/>
        <end position="480"/>
    </location>
</feature>
<feature type="transmembrane region" description="Helical" evidence="5">
    <location>
        <begin position="408"/>
        <end position="434"/>
    </location>
</feature>
<dbReference type="PANTHER" id="PTHR22950:SF349">
    <property type="entry name" value="AMINO ACID TRANSPORTER TRANSMEMBRANE DOMAIN-CONTAINING PROTEIN"/>
    <property type="match status" value="1"/>
</dbReference>
<sequence>MELQTLVSNRTGYGTKSESTELYLDGKPPITHCNGKPALPPAGPESKDGCLALSESYTKDQISDFVGFMHFLRGFVGSGFLVMPYAVKLVGLWSGAIGIMAMGWMASFNILTLINCSQTMCKRYNLPALDYVDLFEYAMSIGPQCSRNFAKTAKTVIAVVLTVANVGYCIVYISTAAAYMQQLVPLYIDNQLFLRPYIVVFCVMAIPICMTTTLTVLAPFSTLGNIVSCINIVIVFQYMCKDLPNVDTRPWFTGVYDDRGLVLIAISNIMFSYEGIGSVLPIENRIVNKHQYGGWNGLAGLGMTIVVCLYTACGFFGFLKFGEATEPSLLLNLPSDQALYKCIKVLNVFVLYSSVGFQIFVPSKVIWQGIERRVTSGTLVKYGEYIVRLLIMLFMTLFTMAVPNMDLLLPLVGAMCGSSLAFVFPPLMMTFILWVPEEKDEESKWKRIKHKFKLLLYISLFLLGINFTLFGTVDAVLRIINRYA</sequence>
<name>A0A210R0H5_MIZYE</name>